<proteinExistence type="predicted"/>
<dbReference type="PANTHER" id="PTHR11803">
    <property type="entry name" value="2-IMINOBUTANOATE/2-IMINOPROPANOATE DEAMINASE RIDA"/>
    <property type="match status" value="1"/>
</dbReference>
<dbReference type="Pfam" id="PF01042">
    <property type="entry name" value="Ribonuc_L-PSP"/>
    <property type="match status" value="1"/>
</dbReference>
<dbReference type="CDD" id="cd00448">
    <property type="entry name" value="YjgF_YER057c_UK114_family"/>
    <property type="match status" value="1"/>
</dbReference>
<dbReference type="SUPFAM" id="SSF55298">
    <property type="entry name" value="YjgF-like"/>
    <property type="match status" value="1"/>
</dbReference>
<dbReference type="EMBL" id="CAEZWQ010000080">
    <property type="protein sequence ID" value="CAB4664523.1"/>
    <property type="molecule type" value="Genomic_DNA"/>
</dbReference>
<dbReference type="InterPro" id="IPR006175">
    <property type="entry name" value="YjgF/YER057c/UK114"/>
</dbReference>
<gene>
    <name evidence="1" type="ORF">UFOPK2275_00746</name>
</gene>
<dbReference type="GO" id="GO:0005829">
    <property type="term" value="C:cytosol"/>
    <property type="evidence" value="ECO:0007669"/>
    <property type="project" value="TreeGrafter"/>
</dbReference>
<sequence>MSSDYFFAENAPPPGGSYSHGVVANGLLFTCGMGPVDPSTGKIVAGGIAEQTRQTLKNLQAILAERGATLDQVVKVTSHLQDSPRDFAAYDGVYREFFKAPFPVRTTVGSQLANILVEIDLVVAL</sequence>
<evidence type="ECO:0000313" key="1">
    <source>
        <dbReference type="EMBL" id="CAB4664523.1"/>
    </source>
</evidence>
<protein>
    <submittedName>
        <fullName evidence="1">Unannotated protein</fullName>
    </submittedName>
</protein>
<dbReference type="GO" id="GO:0019239">
    <property type="term" value="F:deaminase activity"/>
    <property type="evidence" value="ECO:0007669"/>
    <property type="project" value="TreeGrafter"/>
</dbReference>
<dbReference type="PANTHER" id="PTHR11803:SF39">
    <property type="entry name" value="2-IMINOBUTANOATE_2-IMINOPROPANOATE DEAMINASE"/>
    <property type="match status" value="1"/>
</dbReference>
<dbReference type="InterPro" id="IPR035959">
    <property type="entry name" value="RutC-like_sf"/>
</dbReference>
<dbReference type="AlphaFoldDB" id="A0A6J6LVR3"/>
<reference evidence="1" key="1">
    <citation type="submission" date="2020-05" db="EMBL/GenBank/DDBJ databases">
        <authorList>
            <person name="Chiriac C."/>
            <person name="Salcher M."/>
            <person name="Ghai R."/>
            <person name="Kavagutti S V."/>
        </authorList>
    </citation>
    <scope>NUCLEOTIDE SEQUENCE</scope>
</reference>
<organism evidence="1">
    <name type="scientific">freshwater metagenome</name>
    <dbReference type="NCBI Taxonomy" id="449393"/>
    <lineage>
        <taxon>unclassified sequences</taxon>
        <taxon>metagenomes</taxon>
        <taxon>ecological metagenomes</taxon>
    </lineage>
</organism>
<dbReference type="Gene3D" id="3.30.1330.40">
    <property type="entry name" value="RutC-like"/>
    <property type="match status" value="1"/>
</dbReference>
<accession>A0A6J6LVR3</accession>
<name>A0A6J6LVR3_9ZZZZ</name>